<protein>
    <recommendedName>
        <fullName evidence="3">Secreted protein</fullName>
    </recommendedName>
</protein>
<keyword evidence="2" id="KW-1185">Reference proteome</keyword>
<reference evidence="1 2" key="1">
    <citation type="journal article" date="2021" name="Elife">
        <title>Chloroplast acquisition without the gene transfer in kleptoplastic sea slugs, Plakobranchus ocellatus.</title>
        <authorList>
            <person name="Maeda T."/>
            <person name="Takahashi S."/>
            <person name="Yoshida T."/>
            <person name="Shimamura S."/>
            <person name="Takaki Y."/>
            <person name="Nagai Y."/>
            <person name="Toyoda A."/>
            <person name="Suzuki Y."/>
            <person name="Arimoto A."/>
            <person name="Ishii H."/>
            <person name="Satoh N."/>
            <person name="Nishiyama T."/>
            <person name="Hasebe M."/>
            <person name="Maruyama T."/>
            <person name="Minagawa J."/>
            <person name="Obokata J."/>
            <person name="Shigenobu S."/>
        </authorList>
    </citation>
    <scope>NUCLEOTIDE SEQUENCE [LARGE SCALE GENOMIC DNA]</scope>
</reference>
<dbReference type="Proteomes" id="UP000735302">
    <property type="component" value="Unassembled WGS sequence"/>
</dbReference>
<comment type="caution">
    <text evidence="1">The sequence shown here is derived from an EMBL/GenBank/DDBJ whole genome shotgun (WGS) entry which is preliminary data.</text>
</comment>
<name>A0AAV4BNI9_9GAST</name>
<dbReference type="EMBL" id="BLXT01005648">
    <property type="protein sequence ID" value="GFO24821.1"/>
    <property type="molecule type" value="Genomic_DNA"/>
</dbReference>
<dbReference type="AlphaFoldDB" id="A0AAV4BNI9"/>
<evidence type="ECO:0000313" key="1">
    <source>
        <dbReference type="EMBL" id="GFO24821.1"/>
    </source>
</evidence>
<evidence type="ECO:0008006" key="3">
    <source>
        <dbReference type="Google" id="ProtNLM"/>
    </source>
</evidence>
<accession>A0AAV4BNI9</accession>
<sequence length="88" mass="10232">MLLLTDRARHDWSCTIALLVCRLCEERGETVPHMLFKSREVATVRPARWVSKPLKKIILWRKGRGAMSTTANMCNVFETKFRRLLTSV</sequence>
<proteinExistence type="predicted"/>
<evidence type="ECO:0000313" key="2">
    <source>
        <dbReference type="Proteomes" id="UP000735302"/>
    </source>
</evidence>
<organism evidence="1 2">
    <name type="scientific">Plakobranchus ocellatus</name>
    <dbReference type="NCBI Taxonomy" id="259542"/>
    <lineage>
        <taxon>Eukaryota</taxon>
        <taxon>Metazoa</taxon>
        <taxon>Spiralia</taxon>
        <taxon>Lophotrochozoa</taxon>
        <taxon>Mollusca</taxon>
        <taxon>Gastropoda</taxon>
        <taxon>Heterobranchia</taxon>
        <taxon>Euthyneura</taxon>
        <taxon>Panpulmonata</taxon>
        <taxon>Sacoglossa</taxon>
        <taxon>Placobranchoidea</taxon>
        <taxon>Plakobranchidae</taxon>
        <taxon>Plakobranchus</taxon>
    </lineage>
</organism>
<gene>
    <name evidence="1" type="ORF">PoB_005132600</name>
</gene>